<reference evidence="3" key="1">
    <citation type="submission" date="2019-09" db="EMBL/GenBank/DDBJ databases">
        <title>Draft genome information of white flower Hibiscus syriacus.</title>
        <authorList>
            <person name="Kim Y.-M."/>
        </authorList>
    </citation>
    <scope>NUCLEOTIDE SEQUENCE [LARGE SCALE GENOMIC DNA]</scope>
    <source>
        <strain evidence="3">YM2019G1</strain>
    </source>
</reference>
<evidence type="ECO:0000313" key="4">
    <source>
        <dbReference type="Proteomes" id="UP000436088"/>
    </source>
</evidence>
<gene>
    <name evidence="3" type="ORF">F3Y22_tig00110206pilonHSYRG00413</name>
</gene>
<keyword evidence="4" id="KW-1185">Reference proteome</keyword>
<dbReference type="AlphaFoldDB" id="A0A6A3BA28"/>
<protein>
    <submittedName>
        <fullName evidence="3">Uncharacterized protein</fullName>
    </submittedName>
</protein>
<name>A0A6A3BA28_HIBSY</name>
<evidence type="ECO:0000313" key="3">
    <source>
        <dbReference type="EMBL" id="KAE8713746.1"/>
    </source>
</evidence>
<proteinExistence type="predicted"/>
<dbReference type="SUPFAM" id="SSF54928">
    <property type="entry name" value="RNA-binding domain, RBD"/>
    <property type="match status" value="1"/>
</dbReference>
<comment type="caution">
    <text evidence="3">The sequence shown here is derived from an EMBL/GenBank/DDBJ whole genome shotgun (WGS) entry which is preliminary data.</text>
</comment>
<dbReference type="InterPro" id="IPR012677">
    <property type="entry name" value="Nucleotide-bd_a/b_plait_sf"/>
</dbReference>
<dbReference type="GO" id="GO:0003723">
    <property type="term" value="F:RNA binding"/>
    <property type="evidence" value="ECO:0007669"/>
    <property type="project" value="UniProtKB-KW"/>
</dbReference>
<feature type="region of interest" description="Disordered" evidence="2">
    <location>
        <begin position="1"/>
        <end position="35"/>
    </location>
</feature>
<dbReference type="PANTHER" id="PTHR10501">
    <property type="entry name" value="U1 SMALL NUCLEAR RIBONUCLEOPROTEIN A/U2 SMALL NUCLEAR RIBONUCLEOPROTEIN B"/>
    <property type="match status" value="1"/>
</dbReference>
<evidence type="ECO:0000256" key="1">
    <source>
        <dbReference type="ARBA" id="ARBA00022884"/>
    </source>
</evidence>
<keyword evidence="1" id="KW-0694">RNA-binding</keyword>
<accession>A0A6A3BA28</accession>
<dbReference type="InterPro" id="IPR035979">
    <property type="entry name" value="RBD_domain_sf"/>
</dbReference>
<dbReference type="Proteomes" id="UP000436088">
    <property type="component" value="Unassembled WGS sequence"/>
</dbReference>
<dbReference type="Gene3D" id="3.30.70.330">
    <property type="match status" value="1"/>
</dbReference>
<organism evidence="3 4">
    <name type="scientific">Hibiscus syriacus</name>
    <name type="common">Rose of Sharon</name>
    <dbReference type="NCBI Taxonomy" id="106335"/>
    <lineage>
        <taxon>Eukaryota</taxon>
        <taxon>Viridiplantae</taxon>
        <taxon>Streptophyta</taxon>
        <taxon>Embryophyta</taxon>
        <taxon>Tracheophyta</taxon>
        <taxon>Spermatophyta</taxon>
        <taxon>Magnoliopsida</taxon>
        <taxon>eudicotyledons</taxon>
        <taxon>Gunneridae</taxon>
        <taxon>Pentapetalae</taxon>
        <taxon>rosids</taxon>
        <taxon>malvids</taxon>
        <taxon>Malvales</taxon>
        <taxon>Malvaceae</taxon>
        <taxon>Malvoideae</taxon>
        <taxon>Hibiscus</taxon>
    </lineage>
</organism>
<sequence>MEGVGIDPCHQQRPSVHAPPPSAASSSPISHHSHQDKVRTIFISGLPEDVKVRELQNLLRWLPGYEVSQVSYKGEKPKAFALFSNVKFAVAAKVALQEMVFDIKLKSFLHIEMAKKNLVVKRGIGREYYPVPPVLPVSNSAPVAFPSFHVPDNSGGCVEKSAANIDIGLSSSLGGRQKAGKNSLVRVSPALPIVDIEDGTKESDMKGLSFEKFPEVSRRRRNGFQNLSMDGHPRIGNGVINGCFTIFIENLPETIHWKRLGSIFGTHGQVIDSFIPKKRNSKGLESLWLNINPDSLSGGRPRQLFIVTLGEMLLQRNKLFKVEGVVDDDKLQVLSNCLVGWCKNFIKIGNLANQIQAKGLAGFTLMRAAGNVILMVFKDSDSMRSVKDDKLEMLAEWFSRVETWSESLLVECRRVWLVCEGIPFHAWNWDTFKNIATKWGKLIAIDNSCEFPSSFDRAKIQILTNDKGRIDELLELKVGDSSFNVLVHEVDPSFKPNSWVPEDCDISFDLIPPIGL</sequence>
<evidence type="ECO:0000256" key="2">
    <source>
        <dbReference type="SAM" id="MobiDB-lite"/>
    </source>
</evidence>
<dbReference type="EMBL" id="VEPZ02000876">
    <property type="protein sequence ID" value="KAE8713746.1"/>
    <property type="molecule type" value="Genomic_DNA"/>
</dbReference>